<dbReference type="EMBL" id="JBHRUH010000004">
    <property type="protein sequence ID" value="MFC3290927.1"/>
    <property type="molecule type" value="Genomic_DNA"/>
</dbReference>
<feature type="region of interest" description="Disordered" evidence="5">
    <location>
        <begin position="457"/>
        <end position="477"/>
    </location>
</feature>
<sequence length="713" mass="76563">MRFRSLRTFVTTLVGACILAVVAALVIYSLIANSRSQALVESQTKELLERNIEARLAAVASDQAERIQGQMEHALTLAENLAETNAMLGLNDEDDRSRLMLSRRELSNLVRQTVVANPELLDAFIGWEPDAFGSDAFYAGREGLGYGDDGRFMPWWYRTESGDVEVLPLGETMESEAQQPSGVREGEYYLCPRETLKPCIIDPAPYDYNGQTLMVTSFNVPVIVDGEFRGSAGVDLSVDFIQAMLDKANQSLYDGAGEMALIASRGGITAHTGGAELLGKPMSDAFGTSLQEHIAQAQNGEMVRNLDAEQGMIELYWPFTIGEVGKPWVLMIRLPESAVLAGLYGLQEEMQAQRETDTLGMTLMGLVIAGLGLIAAWLVGGSIARPLRQLAERMRDIASGNGDLTQRLPVRGRNESAELALQFNAFADKMNEVLLDVRDSSESVSVAAGEITLGSQDLSSRTETAASNLQETSASMEQLTSTVDHTAESTRQANQLSLSASEVASRGGEVVSQVVNTMDDIDASSRQIAEIVTLMDGIAFQTNLLALNASVEAARAGEQGRGFAVVAGEVRQLASRSADAARQIKELIETSTAKTRAGAELVRRAGETMDEIVASVVRVSDVLGEISAATKEQSQGIGQVNQAVAELDRMTQQNAALVEESTAAADRLEEQALRLTQVVGAFTLAPRGASRADMALPAPARPSPARTLSHDDA</sequence>
<dbReference type="PANTHER" id="PTHR43531:SF16">
    <property type="entry name" value="METHYL-ACCEPTING CHEMOTAXIS PROTEIN II"/>
    <property type="match status" value="1"/>
</dbReference>
<dbReference type="PANTHER" id="PTHR43531">
    <property type="entry name" value="PROTEIN ICFG"/>
    <property type="match status" value="1"/>
</dbReference>
<evidence type="ECO:0000259" key="8">
    <source>
        <dbReference type="PROSITE" id="PS50885"/>
    </source>
</evidence>
<protein>
    <submittedName>
        <fullName evidence="9">Methyl-accepting chemotaxis protein</fullName>
    </submittedName>
</protein>
<feature type="domain" description="Methyl-accepting transducer" evidence="7">
    <location>
        <begin position="440"/>
        <end position="669"/>
    </location>
</feature>
<proteinExistence type="inferred from homology"/>
<dbReference type="SMART" id="SM00283">
    <property type="entry name" value="MA"/>
    <property type="match status" value="1"/>
</dbReference>
<evidence type="ECO:0000256" key="6">
    <source>
        <dbReference type="SAM" id="Phobius"/>
    </source>
</evidence>
<evidence type="ECO:0000256" key="5">
    <source>
        <dbReference type="SAM" id="MobiDB-lite"/>
    </source>
</evidence>
<feature type="region of interest" description="Disordered" evidence="5">
    <location>
        <begin position="693"/>
        <end position="713"/>
    </location>
</feature>
<keyword evidence="1 3" id="KW-0807">Transducer</keyword>
<dbReference type="Pfam" id="PF00015">
    <property type="entry name" value="MCPsignal"/>
    <property type="match status" value="1"/>
</dbReference>
<keyword evidence="4" id="KW-0175">Coiled coil</keyword>
<dbReference type="PRINTS" id="PR00260">
    <property type="entry name" value="CHEMTRNSDUCR"/>
</dbReference>
<dbReference type="RefSeq" id="WP_019019174.1">
    <property type="nucleotide sequence ID" value="NZ_BMXD01000006.1"/>
</dbReference>
<evidence type="ECO:0000256" key="4">
    <source>
        <dbReference type="SAM" id="Coils"/>
    </source>
</evidence>
<dbReference type="InterPro" id="IPR051310">
    <property type="entry name" value="MCP_chemotaxis"/>
</dbReference>
<evidence type="ECO:0000256" key="2">
    <source>
        <dbReference type="ARBA" id="ARBA00029447"/>
    </source>
</evidence>
<dbReference type="SUPFAM" id="SSF58104">
    <property type="entry name" value="Methyl-accepting chemotaxis protein (MCP) signaling domain"/>
    <property type="match status" value="1"/>
</dbReference>
<dbReference type="Gene3D" id="1.10.287.950">
    <property type="entry name" value="Methyl-accepting chemotaxis protein"/>
    <property type="match status" value="1"/>
</dbReference>
<evidence type="ECO:0000313" key="9">
    <source>
        <dbReference type="EMBL" id="MFC3290927.1"/>
    </source>
</evidence>
<dbReference type="PROSITE" id="PS50111">
    <property type="entry name" value="CHEMOTAXIS_TRANSDUC_2"/>
    <property type="match status" value="1"/>
</dbReference>
<gene>
    <name evidence="9" type="ORF">ACFOEI_02435</name>
</gene>
<keyword evidence="6" id="KW-0812">Transmembrane</keyword>
<feature type="transmembrane region" description="Helical" evidence="6">
    <location>
        <begin position="359"/>
        <end position="384"/>
    </location>
</feature>
<reference evidence="10" key="1">
    <citation type="journal article" date="2019" name="Int. J. Syst. Evol. Microbiol.">
        <title>The Global Catalogue of Microorganisms (GCM) 10K type strain sequencing project: providing services to taxonomists for standard genome sequencing and annotation.</title>
        <authorList>
            <consortium name="The Broad Institute Genomics Platform"/>
            <consortium name="The Broad Institute Genome Sequencing Center for Infectious Disease"/>
            <person name="Wu L."/>
            <person name="Ma J."/>
        </authorList>
    </citation>
    <scope>NUCLEOTIDE SEQUENCE [LARGE SCALE GENOMIC DNA]</scope>
    <source>
        <strain evidence="10">KCTC 12847</strain>
    </source>
</reference>
<evidence type="ECO:0000256" key="1">
    <source>
        <dbReference type="ARBA" id="ARBA00023224"/>
    </source>
</evidence>
<accession>A0ABV7LWI8</accession>
<dbReference type="CDD" id="cd06225">
    <property type="entry name" value="HAMP"/>
    <property type="match status" value="1"/>
</dbReference>
<dbReference type="Proteomes" id="UP001595640">
    <property type="component" value="Unassembled WGS sequence"/>
</dbReference>
<dbReference type="CDD" id="cd12913">
    <property type="entry name" value="PDC1_MCP_like"/>
    <property type="match status" value="1"/>
</dbReference>
<dbReference type="InterPro" id="IPR003660">
    <property type="entry name" value="HAMP_dom"/>
</dbReference>
<dbReference type="PROSITE" id="PS50885">
    <property type="entry name" value="HAMP"/>
    <property type="match status" value="1"/>
</dbReference>
<keyword evidence="6" id="KW-0472">Membrane</keyword>
<dbReference type="InterPro" id="IPR004090">
    <property type="entry name" value="Chemotax_Me-accpt_rcpt"/>
</dbReference>
<evidence type="ECO:0000313" key="10">
    <source>
        <dbReference type="Proteomes" id="UP001595640"/>
    </source>
</evidence>
<dbReference type="InterPro" id="IPR004089">
    <property type="entry name" value="MCPsignal_dom"/>
</dbReference>
<feature type="coiled-coil region" evidence="4">
    <location>
        <begin position="640"/>
        <end position="678"/>
    </location>
</feature>
<keyword evidence="10" id="KW-1185">Reference proteome</keyword>
<evidence type="ECO:0000259" key="7">
    <source>
        <dbReference type="PROSITE" id="PS50111"/>
    </source>
</evidence>
<feature type="domain" description="HAMP" evidence="8">
    <location>
        <begin position="381"/>
        <end position="435"/>
    </location>
</feature>
<dbReference type="Gene3D" id="3.30.450.20">
    <property type="entry name" value="PAS domain"/>
    <property type="match status" value="1"/>
</dbReference>
<comment type="caution">
    <text evidence="9">The sequence shown here is derived from an EMBL/GenBank/DDBJ whole genome shotgun (WGS) entry which is preliminary data.</text>
</comment>
<comment type="similarity">
    <text evidence="2">Belongs to the methyl-accepting chemotaxis (MCP) protein family.</text>
</comment>
<feature type="compositionally biased region" description="Low complexity" evidence="5">
    <location>
        <begin position="695"/>
        <end position="707"/>
    </location>
</feature>
<organism evidence="9 10">
    <name type="scientific">Modicisalibacter luteus</name>
    <dbReference type="NCBI Taxonomy" id="453962"/>
    <lineage>
        <taxon>Bacteria</taxon>
        <taxon>Pseudomonadati</taxon>
        <taxon>Pseudomonadota</taxon>
        <taxon>Gammaproteobacteria</taxon>
        <taxon>Oceanospirillales</taxon>
        <taxon>Halomonadaceae</taxon>
        <taxon>Modicisalibacter</taxon>
    </lineage>
</organism>
<dbReference type="Pfam" id="PF00672">
    <property type="entry name" value="HAMP"/>
    <property type="match status" value="1"/>
</dbReference>
<keyword evidence="6" id="KW-1133">Transmembrane helix</keyword>
<name>A0ABV7LWI8_9GAMM</name>
<dbReference type="CDD" id="cd11386">
    <property type="entry name" value="MCP_signal"/>
    <property type="match status" value="1"/>
</dbReference>
<evidence type="ECO:0000256" key="3">
    <source>
        <dbReference type="PROSITE-ProRule" id="PRU00284"/>
    </source>
</evidence>
<dbReference type="SMART" id="SM00304">
    <property type="entry name" value="HAMP"/>
    <property type="match status" value="1"/>
</dbReference>